<evidence type="ECO:0000313" key="4">
    <source>
        <dbReference type="Proteomes" id="UP000054279"/>
    </source>
</evidence>
<dbReference type="HOGENOM" id="CLU_1908052_0_0_1"/>
<dbReference type="Pfam" id="PF08881">
    <property type="entry name" value="CVNH"/>
    <property type="match status" value="1"/>
</dbReference>
<accession>A0A0C9UCD1</accession>
<dbReference type="SUPFAM" id="SSF51322">
    <property type="entry name" value="Cyanovirin-N"/>
    <property type="match status" value="1"/>
</dbReference>
<name>A0A0C9UCD1_SPHS4</name>
<dbReference type="InterPro" id="IPR036673">
    <property type="entry name" value="Cyanovirin-N_sf"/>
</dbReference>
<organism evidence="3 4">
    <name type="scientific">Sphaerobolus stellatus (strain SS14)</name>
    <dbReference type="NCBI Taxonomy" id="990650"/>
    <lineage>
        <taxon>Eukaryota</taxon>
        <taxon>Fungi</taxon>
        <taxon>Dikarya</taxon>
        <taxon>Basidiomycota</taxon>
        <taxon>Agaricomycotina</taxon>
        <taxon>Agaricomycetes</taxon>
        <taxon>Phallomycetidae</taxon>
        <taxon>Geastrales</taxon>
        <taxon>Sphaerobolaceae</taxon>
        <taxon>Sphaerobolus</taxon>
    </lineage>
</organism>
<evidence type="ECO:0000259" key="2">
    <source>
        <dbReference type="SMART" id="SM01111"/>
    </source>
</evidence>
<keyword evidence="4" id="KW-1185">Reference proteome</keyword>
<reference evidence="3 4" key="1">
    <citation type="submission" date="2014-06" db="EMBL/GenBank/DDBJ databases">
        <title>Evolutionary Origins and Diversification of the Mycorrhizal Mutualists.</title>
        <authorList>
            <consortium name="DOE Joint Genome Institute"/>
            <consortium name="Mycorrhizal Genomics Consortium"/>
            <person name="Kohler A."/>
            <person name="Kuo A."/>
            <person name="Nagy L.G."/>
            <person name="Floudas D."/>
            <person name="Copeland A."/>
            <person name="Barry K.W."/>
            <person name="Cichocki N."/>
            <person name="Veneault-Fourrey C."/>
            <person name="LaButti K."/>
            <person name="Lindquist E.A."/>
            <person name="Lipzen A."/>
            <person name="Lundell T."/>
            <person name="Morin E."/>
            <person name="Murat C."/>
            <person name="Riley R."/>
            <person name="Ohm R."/>
            <person name="Sun H."/>
            <person name="Tunlid A."/>
            <person name="Henrissat B."/>
            <person name="Grigoriev I.V."/>
            <person name="Hibbett D.S."/>
            <person name="Martin F."/>
        </authorList>
    </citation>
    <scope>NUCLEOTIDE SEQUENCE [LARGE SCALE GENOMIC DNA]</scope>
    <source>
        <strain evidence="3 4">SS14</strain>
    </source>
</reference>
<evidence type="ECO:0000256" key="1">
    <source>
        <dbReference type="SAM" id="SignalP"/>
    </source>
</evidence>
<feature type="signal peptide" evidence="1">
    <location>
        <begin position="1"/>
        <end position="21"/>
    </location>
</feature>
<dbReference type="Proteomes" id="UP000054279">
    <property type="component" value="Unassembled WGS sequence"/>
</dbReference>
<feature type="chain" id="PRO_5002214239" description="Cyanovirin-N domain-containing protein" evidence="1">
    <location>
        <begin position="22"/>
        <end position="133"/>
    </location>
</feature>
<dbReference type="Gene3D" id="2.30.60.10">
    <property type="entry name" value="Cyanovirin-N"/>
    <property type="match status" value="1"/>
</dbReference>
<keyword evidence="1" id="KW-0732">Signal</keyword>
<evidence type="ECO:0000313" key="3">
    <source>
        <dbReference type="EMBL" id="KIJ40758.1"/>
    </source>
</evidence>
<dbReference type="SMART" id="SM01111">
    <property type="entry name" value="CVNH"/>
    <property type="match status" value="1"/>
</dbReference>
<dbReference type="AlphaFoldDB" id="A0A0C9UCD1"/>
<feature type="domain" description="Cyanovirin-N" evidence="2">
    <location>
        <begin position="31"/>
        <end position="131"/>
    </location>
</feature>
<proteinExistence type="predicted"/>
<dbReference type="EMBL" id="KN837141">
    <property type="protein sequence ID" value="KIJ40758.1"/>
    <property type="molecule type" value="Genomic_DNA"/>
</dbReference>
<gene>
    <name evidence="3" type="ORF">M422DRAFT_48990</name>
</gene>
<dbReference type="InterPro" id="IPR011058">
    <property type="entry name" value="Cyanovirin-N"/>
</dbReference>
<sequence>MYTLNTLSLILVLLCHQSALATADLVPRASSLIDGCTVLNDPSTPSDTLIASCLAPDGSTKVSSLDLNNCLGNNNGNLVCGNHFSSTCGNLFFEAGTSIVQGVCKAKNQSIVNTMIDISNCVGNNAGIVVCKN</sequence>
<protein>
    <recommendedName>
        <fullName evidence="2">Cyanovirin-N domain-containing protein</fullName>
    </recommendedName>
</protein>